<gene>
    <name evidence="2" type="ORF">LLUT_LOCUS21318</name>
</gene>
<comment type="caution">
    <text evidence="2">The sequence shown here is derived from an EMBL/GenBank/DDBJ whole genome shotgun (WGS) entry which is preliminary data.</text>
</comment>
<name>A0AAV1XFY3_LUPLU</name>
<dbReference type="EMBL" id="CAXHTB010000014">
    <property type="protein sequence ID" value="CAL0320258.1"/>
    <property type="molecule type" value="Genomic_DNA"/>
</dbReference>
<keyword evidence="3" id="KW-1185">Reference proteome</keyword>
<evidence type="ECO:0008006" key="4">
    <source>
        <dbReference type="Google" id="ProtNLM"/>
    </source>
</evidence>
<sequence>MDLRTIRSKIAAKDGSGYKNVRELYADLRLILNNDKKHKIHNMAKNLLKKFEKKLLELWPKLDKEEKRQLAEETQLHEVDMQLESPKALVIRKCRFSKTKRKSLE</sequence>
<dbReference type="SUPFAM" id="SSF47370">
    <property type="entry name" value="Bromodomain"/>
    <property type="match status" value="1"/>
</dbReference>
<dbReference type="InterPro" id="IPR036427">
    <property type="entry name" value="Bromodomain-like_sf"/>
</dbReference>
<organism evidence="2 3">
    <name type="scientific">Lupinus luteus</name>
    <name type="common">European yellow lupine</name>
    <dbReference type="NCBI Taxonomy" id="3873"/>
    <lineage>
        <taxon>Eukaryota</taxon>
        <taxon>Viridiplantae</taxon>
        <taxon>Streptophyta</taxon>
        <taxon>Embryophyta</taxon>
        <taxon>Tracheophyta</taxon>
        <taxon>Spermatophyta</taxon>
        <taxon>Magnoliopsida</taxon>
        <taxon>eudicotyledons</taxon>
        <taxon>Gunneridae</taxon>
        <taxon>Pentapetalae</taxon>
        <taxon>rosids</taxon>
        <taxon>fabids</taxon>
        <taxon>Fabales</taxon>
        <taxon>Fabaceae</taxon>
        <taxon>Papilionoideae</taxon>
        <taxon>50 kb inversion clade</taxon>
        <taxon>genistoids sensu lato</taxon>
        <taxon>core genistoids</taxon>
        <taxon>Genisteae</taxon>
        <taxon>Lupinus</taxon>
    </lineage>
</organism>
<dbReference type="Proteomes" id="UP001497480">
    <property type="component" value="Unassembled WGS sequence"/>
</dbReference>
<dbReference type="PANTHER" id="PTHR45926">
    <property type="entry name" value="OSJNBA0053K19.4 PROTEIN"/>
    <property type="match status" value="1"/>
</dbReference>
<proteinExistence type="predicted"/>
<protein>
    <recommendedName>
        <fullName evidence="4">Bromo domain-containing protein</fullName>
    </recommendedName>
</protein>
<keyword evidence="1" id="KW-0103">Bromodomain</keyword>
<evidence type="ECO:0000313" key="3">
    <source>
        <dbReference type="Proteomes" id="UP001497480"/>
    </source>
</evidence>
<dbReference type="Gene3D" id="1.20.920.10">
    <property type="entry name" value="Bromodomain-like"/>
    <property type="match status" value="1"/>
</dbReference>
<evidence type="ECO:0000256" key="1">
    <source>
        <dbReference type="ARBA" id="ARBA00023117"/>
    </source>
</evidence>
<dbReference type="AlphaFoldDB" id="A0AAV1XFY3"/>
<evidence type="ECO:0000313" key="2">
    <source>
        <dbReference type="EMBL" id="CAL0320258.1"/>
    </source>
</evidence>
<reference evidence="2 3" key="1">
    <citation type="submission" date="2024-03" db="EMBL/GenBank/DDBJ databases">
        <authorList>
            <person name="Martinez-Hernandez J."/>
        </authorList>
    </citation>
    <scope>NUCLEOTIDE SEQUENCE [LARGE SCALE GENOMIC DNA]</scope>
</reference>
<accession>A0AAV1XFY3</accession>